<feature type="domain" description="Right handed beta helix" evidence="4">
    <location>
        <begin position="314"/>
        <end position="476"/>
    </location>
</feature>
<feature type="domain" description="Right handed beta helix" evidence="4">
    <location>
        <begin position="1388"/>
        <end position="1551"/>
    </location>
</feature>
<dbReference type="InterPro" id="IPR011050">
    <property type="entry name" value="Pectin_lyase_fold/virulence"/>
</dbReference>
<dbReference type="InterPro" id="IPR039448">
    <property type="entry name" value="Beta_helix"/>
</dbReference>
<dbReference type="InterPro" id="IPR051550">
    <property type="entry name" value="SCF-Subunits/Alg-Epimerases"/>
</dbReference>
<feature type="domain" description="Right handed beta helix" evidence="4">
    <location>
        <begin position="899"/>
        <end position="1047"/>
    </location>
</feature>
<feature type="compositionally biased region" description="Acidic residues" evidence="2">
    <location>
        <begin position="68"/>
        <end position="87"/>
    </location>
</feature>
<sequence>MISLSSKKRLVTILLPIMLIISLMAFGSVFADDGTAPEAGTGTTAESPSGGEISSDDENTPMLTDIADSTDDSQDETSADEQLDESTDSGSSSDDQLENEGTSQDEILDESGDDTGDDTGESDASLDEGSTSTESDDVIADNSETETGDDQGENSGDVASELAESDLTVVDENGDEVDTTSESNAEIISSADPWWIVNGVKYAYVKTGGTCPSDATYCYESDTPISSALTYMDENGLIPSDGILHIEADSYTEDISVDGSSGYGNLSALKGIVSSGTSSDTTITGTIIISNTTSGFTLIGMTIIGQLEITGNIGTITLTDVTVESSSGTGITITDQNGAVTVDQVKADNNSAYGMYVDNTAGNSAVTITNSEFSHNDDSISSTNYSGLYINSNGVITLDGVTASANAGSGAELTSSKGIVVGNSLFSGNFTESLDEDYGYGLYINNTSTTAYVTLENVQADNNELSGIYVVTGGNIVLESVSTYSNGLDYDYGGIHLDNTSGKGSVSVSDSQFSTNGDNGLEVYSSKNISLDSVTAEDNDGDGVYLDNCIYDAASGTCLGNGIVSIAGNSVNSFNDNGGTGLYILSGSNVTLMNFTADNNNYGIYIKNNYTGKSGVVTIKQTYTSDLEDFTDSVSNNTLNGIQIYSNGNISIQDLTIANNSANGAILDNSTGKSKSVSLRAVDATGNGGHGIWISTNGAVTLYSVNSYSNSANGLYIWASDSTKTISFTGARSFTANYTNNGGYGIYILSSGIINLRAVDASGNGYGAYIDNSTGSNKAVNISSADFSDSTLGTGLVVNSNGAIVLKNATSDSNALNGMQLDNTSSTKKQNVKIYDTTASDNASGSGILIESTGMVILSAVQANYNTGTEGMGVSIDNCQYDSALGGCTYTAGIKVIGSDNQFNENKLNGLSITTNGAVVLTNITADKNDENGLSINNTFDLSKVSVKLSTSSGYTNSFSGNGNYGVYITIPGSITLSKLEANDNIVDGLFLRSTGGSITLTSTTANNNSGTGLDIDDAKKVILKNVVTSSNGKYGTFISNDSDVTILSATRGGTGIESNNNTWSGLYLETDGNISISDAVMDSNGDNGAHLDNTTGEGKWVSLSNAIFNENGYDGVVILTTGSVTWKDGGASGNSNGHGARVDNTGAATTQSVSVSGANFNGNSAYGLYVDSLGNIDLKSVTANNNLGTAGAYLDNCQESGVTGTCEGSGNITVQGSYGAEAFSGNSDIGLLAYSFGNITVINVNANNNGGQGLVLYNPYNGSTGVITVKATSKSYLSEVSNNGSNGIAINTNGAIYVGNVSADGNVGYGITIDNTTSANADGVTLTRIQNDGNGNNGLHVVTNGDISLSYAVDYTDGIYLNNSSASSARDVTVTRSKFDGVTVGNGLEVVTKGDVILDNLTATNNKNGVFIDNSAGSGATVKLTNKIGESVFSNNTQNGLLIVSTGDVSLSGLTAEANGTDGVSISTSGSLLVSDALLNRNGGAGIYATANEGITLFKVRSVFNGSLSNGDGVTLTVASGSDVKISYSVFNGNYGSGIDITGDASPELYKTTYFGNDMDNSGDANLDY</sequence>
<reference evidence="5 6" key="1">
    <citation type="submission" date="2018-08" db="EMBL/GenBank/DDBJ databases">
        <title>Genomic Encyclopedia of Type Strains, Phase IV (KMG-IV): sequencing the most valuable type-strain genomes for metagenomic binning, comparative biology and taxonomic classification.</title>
        <authorList>
            <person name="Goeker M."/>
        </authorList>
    </citation>
    <scope>NUCLEOTIDE SEQUENCE [LARGE SCALE GENOMIC DNA]</scope>
    <source>
        <strain evidence="5 6">DSM 23923</strain>
    </source>
</reference>
<feature type="compositionally biased region" description="Acidic residues" evidence="2">
    <location>
        <begin position="106"/>
        <end position="126"/>
    </location>
</feature>
<protein>
    <submittedName>
        <fullName evidence="5">Copper-binding protein NosD</fullName>
    </submittedName>
</protein>
<dbReference type="SUPFAM" id="SSF51126">
    <property type="entry name" value="Pectin lyase-like"/>
    <property type="match status" value="4"/>
</dbReference>
<dbReference type="EMBL" id="QUMS01000005">
    <property type="protein sequence ID" value="REG05483.1"/>
    <property type="molecule type" value="Genomic_DNA"/>
</dbReference>
<feature type="compositionally biased region" description="Acidic residues" evidence="2">
    <location>
        <begin position="134"/>
        <end position="152"/>
    </location>
</feature>
<dbReference type="PANTHER" id="PTHR22990:SF15">
    <property type="entry name" value="F-BOX ONLY PROTEIN 10"/>
    <property type="match status" value="1"/>
</dbReference>
<evidence type="ECO:0000313" key="5">
    <source>
        <dbReference type="EMBL" id="REG05483.1"/>
    </source>
</evidence>
<evidence type="ECO:0000259" key="4">
    <source>
        <dbReference type="Pfam" id="PF13229"/>
    </source>
</evidence>
<dbReference type="InterPro" id="IPR012334">
    <property type="entry name" value="Pectin_lyas_fold"/>
</dbReference>
<dbReference type="RefSeq" id="WP_116226142.1">
    <property type="nucleotide sequence ID" value="NZ_AP018437.1"/>
</dbReference>
<feature type="signal peptide" evidence="3">
    <location>
        <begin position="1"/>
        <end position="31"/>
    </location>
</feature>
<dbReference type="OrthoDB" id="174027at2"/>
<keyword evidence="3" id="KW-0732">Signal</keyword>
<dbReference type="InterPro" id="IPR006626">
    <property type="entry name" value="PbH1"/>
</dbReference>
<keyword evidence="6" id="KW-1185">Reference proteome</keyword>
<dbReference type="Proteomes" id="UP000256388">
    <property type="component" value="Unassembled WGS sequence"/>
</dbReference>
<keyword evidence="1" id="KW-0677">Repeat</keyword>
<evidence type="ECO:0000256" key="3">
    <source>
        <dbReference type="SAM" id="SignalP"/>
    </source>
</evidence>
<proteinExistence type="predicted"/>
<evidence type="ECO:0000313" key="6">
    <source>
        <dbReference type="Proteomes" id="UP000256388"/>
    </source>
</evidence>
<organism evidence="5 6">
    <name type="scientific">Pelolinea submarina</name>
    <dbReference type="NCBI Taxonomy" id="913107"/>
    <lineage>
        <taxon>Bacteria</taxon>
        <taxon>Bacillati</taxon>
        <taxon>Chloroflexota</taxon>
        <taxon>Anaerolineae</taxon>
        <taxon>Anaerolineales</taxon>
        <taxon>Anaerolineaceae</taxon>
        <taxon>Pelolinea</taxon>
    </lineage>
</organism>
<dbReference type="Pfam" id="PF13229">
    <property type="entry name" value="Beta_helix"/>
    <property type="match status" value="3"/>
</dbReference>
<gene>
    <name evidence="5" type="ORF">DFR64_2887</name>
</gene>
<accession>A0A347ZWQ9</accession>
<dbReference type="Gene3D" id="2.160.20.10">
    <property type="entry name" value="Single-stranded right-handed beta-helix, Pectin lyase-like"/>
    <property type="match status" value="3"/>
</dbReference>
<name>A0A347ZWQ9_9CHLR</name>
<feature type="compositionally biased region" description="Low complexity" evidence="2">
    <location>
        <begin position="35"/>
        <end position="46"/>
    </location>
</feature>
<comment type="caution">
    <text evidence="5">The sequence shown here is derived from an EMBL/GenBank/DDBJ whole genome shotgun (WGS) entry which is preliminary data.</text>
</comment>
<evidence type="ECO:0000256" key="2">
    <source>
        <dbReference type="SAM" id="MobiDB-lite"/>
    </source>
</evidence>
<feature type="chain" id="PRO_5030063685" evidence="3">
    <location>
        <begin position="32"/>
        <end position="1570"/>
    </location>
</feature>
<evidence type="ECO:0000256" key="1">
    <source>
        <dbReference type="ARBA" id="ARBA00022737"/>
    </source>
</evidence>
<dbReference type="PANTHER" id="PTHR22990">
    <property type="entry name" value="F-BOX ONLY PROTEIN"/>
    <property type="match status" value="1"/>
</dbReference>
<feature type="region of interest" description="Disordered" evidence="2">
    <location>
        <begin position="35"/>
        <end position="157"/>
    </location>
</feature>
<dbReference type="SMART" id="SM00710">
    <property type="entry name" value="PbH1"/>
    <property type="match status" value="30"/>
</dbReference>